<keyword evidence="2" id="KW-1185">Reference proteome</keyword>
<evidence type="ECO:0000313" key="1">
    <source>
        <dbReference type="EMBL" id="KAK3702911.1"/>
    </source>
</evidence>
<name>A0ACC3MSJ2_9PEZI</name>
<gene>
    <name evidence="1" type="ORF">LTR37_014760</name>
</gene>
<comment type="caution">
    <text evidence="1">The sequence shown here is derived from an EMBL/GenBank/DDBJ whole genome shotgun (WGS) entry which is preliminary data.</text>
</comment>
<organism evidence="1 2">
    <name type="scientific">Vermiconidia calcicola</name>
    <dbReference type="NCBI Taxonomy" id="1690605"/>
    <lineage>
        <taxon>Eukaryota</taxon>
        <taxon>Fungi</taxon>
        <taxon>Dikarya</taxon>
        <taxon>Ascomycota</taxon>
        <taxon>Pezizomycotina</taxon>
        <taxon>Dothideomycetes</taxon>
        <taxon>Dothideomycetidae</taxon>
        <taxon>Mycosphaerellales</taxon>
        <taxon>Extremaceae</taxon>
        <taxon>Vermiconidia</taxon>
    </lineage>
</organism>
<dbReference type="EMBL" id="JAUTXU010000158">
    <property type="protein sequence ID" value="KAK3702911.1"/>
    <property type="molecule type" value="Genomic_DNA"/>
</dbReference>
<proteinExistence type="predicted"/>
<evidence type="ECO:0000313" key="2">
    <source>
        <dbReference type="Proteomes" id="UP001281147"/>
    </source>
</evidence>
<dbReference type="Proteomes" id="UP001281147">
    <property type="component" value="Unassembled WGS sequence"/>
</dbReference>
<protein>
    <submittedName>
        <fullName evidence="1">Uncharacterized protein</fullName>
    </submittedName>
</protein>
<sequence length="290" mass="31749">MALWIWRPSQREVEECRMPQSSRPGAHLRDGFSTILEVGSARDTSYGRQTAATDKQTSMSTENARTDNQEAPTTSMNYPADENLFHSAPSQPLEDNTTTDPTSNAEDTAYQEPPPEQLLPLPDFQPFFTLIEEPATGEHHHPTVHYMFSDDDPEVLTSAALDALDTAEDGSAEVAQAGQIRERCVIIDMAADGKTVASASSISPDWQALKTTITQAPSLFNASENADKGLVLKISGQERTPVSISRGKSRPREQDASIDELLKKFGDRLQSLDEALGARDVDNEEALTTE</sequence>
<reference evidence="1" key="1">
    <citation type="submission" date="2023-07" db="EMBL/GenBank/DDBJ databases">
        <title>Black Yeasts Isolated from many extreme environments.</title>
        <authorList>
            <person name="Coleine C."/>
            <person name="Stajich J.E."/>
            <person name="Selbmann L."/>
        </authorList>
    </citation>
    <scope>NUCLEOTIDE SEQUENCE</scope>
    <source>
        <strain evidence="1">CCFEE 5714</strain>
    </source>
</reference>
<accession>A0ACC3MSJ2</accession>